<evidence type="ECO:0000313" key="1">
    <source>
        <dbReference type="EMBL" id="CAH1957272.1"/>
    </source>
</evidence>
<organism evidence="1 2">
    <name type="scientific">Acanthoscelides obtectus</name>
    <name type="common">Bean weevil</name>
    <name type="synonym">Bruchus obtectus</name>
    <dbReference type="NCBI Taxonomy" id="200917"/>
    <lineage>
        <taxon>Eukaryota</taxon>
        <taxon>Metazoa</taxon>
        <taxon>Ecdysozoa</taxon>
        <taxon>Arthropoda</taxon>
        <taxon>Hexapoda</taxon>
        <taxon>Insecta</taxon>
        <taxon>Pterygota</taxon>
        <taxon>Neoptera</taxon>
        <taxon>Endopterygota</taxon>
        <taxon>Coleoptera</taxon>
        <taxon>Polyphaga</taxon>
        <taxon>Cucujiformia</taxon>
        <taxon>Chrysomeloidea</taxon>
        <taxon>Chrysomelidae</taxon>
        <taxon>Bruchinae</taxon>
        <taxon>Bruchini</taxon>
        <taxon>Acanthoscelides</taxon>
    </lineage>
</organism>
<protein>
    <submittedName>
        <fullName evidence="1">Uncharacterized protein</fullName>
    </submittedName>
</protein>
<accession>A0A9P0JPG9</accession>
<name>A0A9P0JPG9_ACAOB</name>
<dbReference type="Proteomes" id="UP001152888">
    <property type="component" value="Unassembled WGS sequence"/>
</dbReference>
<gene>
    <name evidence="1" type="ORF">ACAOBT_LOCUS2000</name>
</gene>
<dbReference type="AlphaFoldDB" id="A0A9P0JPG9"/>
<dbReference type="EMBL" id="CAKOFQ010006669">
    <property type="protein sequence ID" value="CAH1957272.1"/>
    <property type="molecule type" value="Genomic_DNA"/>
</dbReference>
<reference evidence="1" key="1">
    <citation type="submission" date="2022-03" db="EMBL/GenBank/DDBJ databases">
        <authorList>
            <person name="Sayadi A."/>
        </authorList>
    </citation>
    <scope>NUCLEOTIDE SEQUENCE</scope>
</reference>
<evidence type="ECO:0000313" key="2">
    <source>
        <dbReference type="Proteomes" id="UP001152888"/>
    </source>
</evidence>
<sequence>MIDSYRKARTCTAPRDLGGSQINPLPSAQKCNSGFNPLIRTDLAKSLGRNSKLLWLMAEENISPQHAAN</sequence>
<comment type="caution">
    <text evidence="1">The sequence shown here is derived from an EMBL/GenBank/DDBJ whole genome shotgun (WGS) entry which is preliminary data.</text>
</comment>
<keyword evidence="2" id="KW-1185">Reference proteome</keyword>
<proteinExistence type="predicted"/>